<evidence type="ECO:0000259" key="1">
    <source>
        <dbReference type="Pfam" id="PF00534"/>
    </source>
</evidence>
<dbReference type="EMBL" id="CP133772">
    <property type="protein sequence ID" value="WYY00212.1"/>
    <property type="molecule type" value="Genomic_DNA"/>
</dbReference>
<evidence type="ECO:0000313" key="2">
    <source>
        <dbReference type="EMBL" id="WYY00212.1"/>
    </source>
</evidence>
<protein>
    <submittedName>
        <fullName evidence="2">Glycosyltransferase family 4 protein</fullName>
    </submittedName>
</protein>
<organism evidence="2 3">
    <name type="scientific">Oxyplasma meridianum</name>
    <dbReference type="NCBI Taxonomy" id="3073602"/>
    <lineage>
        <taxon>Archaea</taxon>
        <taxon>Methanobacteriati</taxon>
        <taxon>Thermoplasmatota</taxon>
        <taxon>Thermoplasmata</taxon>
        <taxon>Thermoplasmatales</taxon>
        <taxon>Thermoplasmataceae</taxon>
        <taxon>Oxyplasma</taxon>
    </lineage>
</organism>
<sequence length="370" mass="43626">MVYRIAIIMKWGLSFGGGGEKWITVITNKLLEDGYEVTFYIPDVYLKEEDNKIPNVTYVFYRSNIISILKKLNLMNFAWPFIKIRLNREYDTIYIPSFYAIRLIIYYSIINKFRIILDSHDFYLNNKKLARDFLRIIPEIFLKISNKNVMIRCVNDKCSEEMLKYGIFNKYIPNFPYSYGKNVSLSTKFRILFINRINKRKGGDILIDIINTLKNYNDTEIIIAGYNDCGDKFINSVNNSNNCKYLGYISENDKINLLEESDVFILLSNREAAAPLSQLEAMASGLFVISTWKWSSMGMPIFFLNNEYLQIVNRNSTNVIKAIIKLKEMWSNDHNKFMQMKLDLKNRFLNKNFYNDSIYRTISFLTQKIK</sequence>
<dbReference type="GO" id="GO:0016757">
    <property type="term" value="F:glycosyltransferase activity"/>
    <property type="evidence" value="ECO:0007669"/>
    <property type="project" value="InterPro"/>
</dbReference>
<keyword evidence="3" id="KW-1185">Reference proteome</keyword>
<dbReference type="PANTHER" id="PTHR12526">
    <property type="entry name" value="GLYCOSYLTRANSFERASE"/>
    <property type="match status" value="1"/>
</dbReference>
<dbReference type="RefSeq" id="WP_393972161.1">
    <property type="nucleotide sequence ID" value="NZ_CP133772.1"/>
</dbReference>
<gene>
    <name evidence="2" type="ORF">OXIME_000772</name>
</gene>
<dbReference type="Gene3D" id="3.40.50.2000">
    <property type="entry name" value="Glycogen Phosphorylase B"/>
    <property type="match status" value="2"/>
</dbReference>
<accession>A0AAX4NH76</accession>
<dbReference type="GeneID" id="95967505"/>
<dbReference type="Pfam" id="PF00534">
    <property type="entry name" value="Glycos_transf_1"/>
    <property type="match status" value="1"/>
</dbReference>
<feature type="domain" description="Glycosyl transferase family 1" evidence="1">
    <location>
        <begin position="185"/>
        <end position="330"/>
    </location>
</feature>
<dbReference type="Proteomes" id="UP001451606">
    <property type="component" value="Chromosome"/>
</dbReference>
<dbReference type="SUPFAM" id="SSF53756">
    <property type="entry name" value="UDP-Glycosyltransferase/glycogen phosphorylase"/>
    <property type="match status" value="1"/>
</dbReference>
<dbReference type="KEGG" id="omr:OXIME_000772"/>
<proteinExistence type="predicted"/>
<dbReference type="CDD" id="cd03801">
    <property type="entry name" value="GT4_PimA-like"/>
    <property type="match status" value="1"/>
</dbReference>
<evidence type="ECO:0000313" key="3">
    <source>
        <dbReference type="Proteomes" id="UP001451606"/>
    </source>
</evidence>
<reference evidence="2 3" key="1">
    <citation type="submission" date="2023-09" db="EMBL/GenBank/DDBJ databases">
        <authorList>
            <person name="Golyshina O.V."/>
            <person name="Lunev E.A."/>
            <person name="Bargiela R."/>
            <person name="Gaines M.C."/>
            <person name="Daum B."/>
            <person name="Bale N.J."/>
            <person name="Koenen M."/>
            <person name="Sinninghe Damst J.S."/>
            <person name="Yakimov M."/>
            <person name="Golyshin P.N."/>
        </authorList>
    </citation>
    <scope>NUCLEOTIDE SEQUENCE [LARGE SCALE GENOMIC DNA]</scope>
    <source>
        <strain evidence="2 3">M1</strain>
    </source>
</reference>
<dbReference type="InterPro" id="IPR001296">
    <property type="entry name" value="Glyco_trans_1"/>
</dbReference>
<name>A0AAX4NH76_9ARCH</name>
<dbReference type="AlphaFoldDB" id="A0AAX4NH76"/>